<dbReference type="HOGENOM" id="CLU_2401211_0_0_1"/>
<evidence type="ECO:0000313" key="1">
    <source>
        <dbReference type="EMBL" id="AEO60992.1"/>
    </source>
</evidence>
<dbReference type="GeneID" id="11514452"/>
<dbReference type="AlphaFoldDB" id="G2QM12"/>
<dbReference type="InParanoid" id="G2QM12"/>
<organism evidence="1 2">
    <name type="scientific">Thermothelomyces thermophilus (strain ATCC 42464 / BCRC 31852 / DSM 1799)</name>
    <name type="common">Sporotrichum thermophile</name>
    <dbReference type="NCBI Taxonomy" id="573729"/>
    <lineage>
        <taxon>Eukaryota</taxon>
        <taxon>Fungi</taxon>
        <taxon>Dikarya</taxon>
        <taxon>Ascomycota</taxon>
        <taxon>Pezizomycotina</taxon>
        <taxon>Sordariomycetes</taxon>
        <taxon>Sordariomycetidae</taxon>
        <taxon>Sordariales</taxon>
        <taxon>Chaetomiaceae</taxon>
        <taxon>Thermothelomyces</taxon>
    </lineage>
</organism>
<protein>
    <submittedName>
        <fullName evidence="1">Uncharacterized protein</fullName>
    </submittedName>
</protein>
<name>G2QM12_THET4</name>
<dbReference type="OrthoDB" id="10345164at2759"/>
<gene>
    <name evidence="1" type="ORF">MYCTH_2310768</name>
</gene>
<dbReference type="VEuPathDB" id="FungiDB:MYCTH_2310768"/>
<evidence type="ECO:0000313" key="2">
    <source>
        <dbReference type="Proteomes" id="UP000007322"/>
    </source>
</evidence>
<dbReference type="Proteomes" id="UP000007322">
    <property type="component" value="Chromosome 6"/>
</dbReference>
<keyword evidence="2" id="KW-1185">Reference proteome</keyword>
<reference evidence="1 2" key="1">
    <citation type="journal article" date="2011" name="Nat. Biotechnol.">
        <title>Comparative genomic analysis of the thermophilic biomass-degrading fungi Myceliophthora thermophila and Thielavia terrestris.</title>
        <authorList>
            <person name="Berka R.M."/>
            <person name="Grigoriev I.V."/>
            <person name="Otillar R."/>
            <person name="Salamov A."/>
            <person name="Grimwood J."/>
            <person name="Reid I."/>
            <person name="Ishmael N."/>
            <person name="John T."/>
            <person name="Darmond C."/>
            <person name="Moisan M.-C."/>
            <person name="Henrissat B."/>
            <person name="Coutinho P.M."/>
            <person name="Lombard V."/>
            <person name="Natvig D.O."/>
            <person name="Lindquist E."/>
            <person name="Schmutz J."/>
            <person name="Lucas S."/>
            <person name="Harris P."/>
            <person name="Powlowski J."/>
            <person name="Bellemare A."/>
            <person name="Taylor D."/>
            <person name="Butler G."/>
            <person name="de Vries R.P."/>
            <person name="Allijn I.E."/>
            <person name="van den Brink J."/>
            <person name="Ushinsky S."/>
            <person name="Storms R."/>
            <person name="Powell A.J."/>
            <person name="Paulsen I.T."/>
            <person name="Elbourne L.D.H."/>
            <person name="Baker S.E."/>
            <person name="Magnuson J."/>
            <person name="LaBoissiere S."/>
            <person name="Clutterbuck A.J."/>
            <person name="Martinez D."/>
            <person name="Wogulis M."/>
            <person name="de Leon A.L."/>
            <person name="Rey M.W."/>
            <person name="Tsang A."/>
        </authorList>
    </citation>
    <scope>NUCLEOTIDE SEQUENCE [LARGE SCALE GENOMIC DNA]</scope>
    <source>
        <strain evidence="2">ATCC 42464 / BCRC 31852 / DSM 1799</strain>
    </source>
</reference>
<dbReference type="EMBL" id="CP003007">
    <property type="protein sequence ID" value="AEO60992.1"/>
    <property type="molecule type" value="Genomic_DNA"/>
</dbReference>
<sequence>MDVRSKTDTEILDIVKEEIGKDLTDEERSKLQFRMDTDSTKSYIAAVIEFGVSGAVIMNGKIEIGHGSPKELYFTSRVIKMSRNPQMHYIHKE</sequence>
<accession>G2QM12</accession>
<proteinExistence type="predicted"/>
<dbReference type="KEGG" id="mtm:MYCTH_2310768"/>
<dbReference type="RefSeq" id="XP_003666237.1">
    <property type="nucleotide sequence ID" value="XM_003666189.1"/>
</dbReference>